<name>A0ABS1BN26_9SPHI</name>
<proteinExistence type="predicted"/>
<evidence type="ECO:0000313" key="2">
    <source>
        <dbReference type="Proteomes" id="UP000660024"/>
    </source>
</evidence>
<sequence length="75" mass="8290">MELYRFGRFNTPPAGGCIFFFAISLMDYCKKSLPELQAGIPLLSLTQLIGLKVLFSKKLSTSIIFPKFAGSIAEL</sequence>
<protein>
    <submittedName>
        <fullName evidence="1">Uncharacterized protein</fullName>
    </submittedName>
</protein>
<comment type="caution">
    <text evidence="1">The sequence shown here is derived from an EMBL/GenBank/DDBJ whole genome shotgun (WGS) entry which is preliminary data.</text>
</comment>
<gene>
    <name evidence="1" type="ORF">I5M32_15145</name>
</gene>
<organism evidence="1 2">
    <name type="scientific">Pedobacter segetis</name>
    <dbReference type="NCBI Taxonomy" id="2793069"/>
    <lineage>
        <taxon>Bacteria</taxon>
        <taxon>Pseudomonadati</taxon>
        <taxon>Bacteroidota</taxon>
        <taxon>Sphingobacteriia</taxon>
        <taxon>Sphingobacteriales</taxon>
        <taxon>Sphingobacteriaceae</taxon>
        <taxon>Pedobacter</taxon>
    </lineage>
</organism>
<dbReference type="RefSeq" id="WP_200587864.1">
    <property type="nucleotide sequence ID" value="NZ_JAEHFY010000027.1"/>
</dbReference>
<reference evidence="1 2" key="1">
    <citation type="submission" date="2020-12" db="EMBL/GenBank/DDBJ databases">
        <title>Bacterial novel species Pedobacter sp. SD-b isolated from soil.</title>
        <authorList>
            <person name="Jung H.-Y."/>
        </authorList>
    </citation>
    <scope>NUCLEOTIDE SEQUENCE [LARGE SCALE GENOMIC DNA]</scope>
    <source>
        <strain evidence="1 2">SD-b</strain>
    </source>
</reference>
<keyword evidence="2" id="KW-1185">Reference proteome</keyword>
<evidence type="ECO:0000313" key="1">
    <source>
        <dbReference type="EMBL" id="MBK0384302.1"/>
    </source>
</evidence>
<dbReference type="EMBL" id="JAEHFY010000027">
    <property type="protein sequence ID" value="MBK0384302.1"/>
    <property type="molecule type" value="Genomic_DNA"/>
</dbReference>
<accession>A0ABS1BN26</accession>
<dbReference type="Proteomes" id="UP000660024">
    <property type="component" value="Unassembled WGS sequence"/>
</dbReference>